<keyword evidence="4" id="KW-1185">Reference proteome</keyword>
<gene>
    <name evidence="3" type="ORF">ACFLIM_36100</name>
</gene>
<organism evidence="3 4">
    <name type="scientific">Nonomuraea marmarensis</name>
    <dbReference type="NCBI Taxonomy" id="3351344"/>
    <lineage>
        <taxon>Bacteria</taxon>
        <taxon>Bacillati</taxon>
        <taxon>Actinomycetota</taxon>
        <taxon>Actinomycetes</taxon>
        <taxon>Streptosporangiales</taxon>
        <taxon>Streptosporangiaceae</taxon>
        <taxon>Nonomuraea</taxon>
    </lineage>
</organism>
<name>A0ABW7AQX3_9ACTN</name>
<evidence type="ECO:0000256" key="2">
    <source>
        <dbReference type="ARBA" id="ARBA00049106"/>
    </source>
</evidence>
<dbReference type="PANTHER" id="PTHR39428:SF1">
    <property type="entry name" value="F420H(2)-DEPENDENT QUINONE REDUCTASE RV1261C"/>
    <property type="match status" value="1"/>
</dbReference>
<dbReference type="Pfam" id="PF04075">
    <property type="entry name" value="F420H2_quin_red"/>
    <property type="match status" value="1"/>
</dbReference>
<dbReference type="InterPro" id="IPR004378">
    <property type="entry name" value="F420H2_quin_Rdtase"/>
</dbReference>
<evidence type="ECO:0000256" key="1">
    <source>
        <dbReference type="ARBA" id="ARBA00008710"/>
    </source>
</evidence>
<dbReference type="Proteomes" id="UP001603978">
    <property type="component" value="Unassembled WGS sequence"/>
</dbReference>
<comment type="caution">
    <text evidence="3">The sequence shown here is derived from an EMBL/GenBank/DDBJ whole genome shotgun (WGS) entry which is preliminary data.</text>
</comment>
<dbReference type="EMBL" id="JBICRM010000029">
    <property type="protein sequence ID" value="MFG1708637.1"/>
    <property type="molecule type" value="Genomic_DNA"/>
</dbReference>
<dbReference type="NCBIfam" id="TIGR00026">
    <property type="entry name" value="hi_GC_TIGR00026"/>
    <property type="match status" value="1"/>
</dbReference>
<evidence type="ECO:0000313" key="4">
    <source>
        <dbReference type="Proteomes" id="UP001603978"/>
    </source>
</evidence>
<comment type="similarity">
    <text evidence="1">Belongs to the F420H(2)-dependent quinone reductase family.</text>
</comment>
<sequence>MPSFWPVASSRQEHVLLLVVASAGGAPRHPVWYHNVLAHPAVRVELGREVFPAIATPAEGARRDRLFEQVVRVAPGYATTSARRLARSRSWCWNAGRLRKCDNWTG</sequence>
<reference evidence="3 4" key="1">
    <citation type="submission" date="2024-10" db="EMBL/GenBank/DDBJ databases">
        <authorList>
            <person name="Topkara A.R."/>
            <person name="Saygin H."/>
        </authorList>
    </citation>
    <scope>NUCLEOTIDE SEQUENCE [LARGE SCALE GENOMIC DNA]</scope>
    <source>
        <strain evidence="3 4">M3C6</strain>
    </source>
</reference>
<dbReference type="RefSeq" id="WP_393172867.1">
    <property type="nucleotide sequence ID" value="NZ_JBICRM010000029.1"/>
</dbReference>
<proteinExistence type="inferred from homology"/>
<evidence type="ECO:0000313" key="3">
    <source>
        <dbReference type="EMBL" id="MFG1708637.1"/>
    </source>
</evidence>
<dbReference type="Gene3D" id="2.30.110.10">
    <property type="entry name" value="Electron Transport, Fmn-binding Protein, Chain A"/>
    <property type="match status" value="1"/>
</dbReference>
<dbReference type="PANTHER" id="PTHR39428">
    <property type="entry name" value="F420H(2)-DEPENDENT QUINONE REDUCTASE RV1261C"/>
    <property type="match status" value="1"/>
</dbReference>
<accession>A0ABW7AQX3</accession>
<dbReference type="InterPro" id="IPR012349">
    <property type="entry name" value="Split_barrel_FMN-bd"/>
</dbReference>
<comment type="catalytic activity">
    <reaction evidence="2">
        <text>oxidized coenzyme F420-(gamma-L-Glu)(n) + a quinol + H(+) = reduced coenzyme F420-(gamma-L-Glu)(n) + a quinone</text>
        <dbReference type="Rhea" id="RHEA:39663"/>
        <dbReference type="Rhea" id="RHEA-COMP:12939"/>
        <dbReference type="Rhea" id="RHEA-COMP:14378"/>
        <dbReference type="ChEBI" id="CHEBI:15378"/>
        <dbReference type="ChEBI" id="CHEBI:24646"/>
        <dbReference type="ChEBI" id="CHEBI:132124"/>
        <dbReference type="ChEBI" id="CHEBI:133980"/>
        <dbReference type="ChEBI" id="CHEBI:139511"/>
    </reaction>
</comment>
<protein>
    <submittedName>
        <fullName evidence="3">Nitroreductase/quinone reductase family protein</fullName>
    </submittedName>
</protein>